<dbReference type="PRINTS" id="PR00411">
    <property type="entry name" value="PNDRDTASEI"/>
</dbReference>
<protein>
    <submittedName>
        <fullName evidence="11">FAD-dependent oxidoreductase</fullName>
    </submittedName>
</protein>
<keyword evidence="12" id="KW-1185">Reference proteome</keyword>
<name>A0ABU3C4Q8_9GAMM</name>
<comment type="cofactor">
    <cofactor evidence="1">
        <name>FAD</name>
        <dbReference type="ChEBI" id="CHEBI:57692"/>
    </cofactor>
</comment>
<dbReference type="RefSeq" id="WP_311654274.1">
    <property type="nucleotide sequence ID" value="NZ_JAVRIB010000032.1"/>
</dbReference>
<keyword evidence="7" id="KW-0560">Oxidoreductase</keyword>
<evidence type="ECO:0000259" key="9">
    <source>
        <dbReference type="Pfam" id="PF07992"/>
    </source>
</evidence>
<evidence type="ECO:0000259" key="10">
    <source>
        <dbReference type="Pfam" id="PF18113"/>
    </source>
</evidence>
<evidence type="ECO:0000256" key="5">
    <source>
        <dbReference type="ARBA" id="ARBA00022630"/>
    </source>
</evidence>
<dbReference type="PANTHER" id="PTHR43429:SF3">
    <property type="entry name" value="NITRITE REDUCTASE [NAD(P)H]"/>
    <property type="match status" value="1"/>
</dbReference>
<dbReference type="InterPro" id="IPR041364">
    <property type="entry name" value="Rbx-bd"/>
</dbReference>
<dbReference type="Pfam" id="PF18113">
    <property type="entry name" value="Rbx_binding"/>
    <property type="match status" value="1"/>
</dbReference>
<evidence type="ECO:0000256" key="4">
    <source>
        <dbReference type="ARBA" id="ARBA00022490"/>
    </source>
</evidence>
<evidence type="ECO:0000256" key="2">
    <source>
        <dbReference type="ARBA" id="ARBA00004496"/>
    </source>
</evidence>
<dbReference type="PANTHER" id="PTHR43429">
    <property type="entry name" value="PYRIDINE NUCLEOTIDE-DISULFIDE OXIDOREDUCTASE DOMAIN-CONTAINING"/>
    <property type="match status" value="1"/>
</dbReference>
<keyword evidence="8" id="KW-0520">NAD</keyword>
<comment type="caution">
    <text evidence="11">The sequence shown here is derived from an EMBL/GenBank/DDBJ whole genome shotgun (WGS) entry which is preliminary data.</text>
</comment>
<organism evidence="11 12">
    <name type="scientific">Spectribacter hydrogenoxidans</name>
    <dbReference type="NCBI Taxonomy" id="3075608"/>
    <lineage>
        <taxon>Bacteria</taxon>
        <taxon>Pseudomonadati</taxon>
        <taxon>Pseudomonadota</taxon>
        <taxon>Gammaproteobacteria</taxon>
        <taxon>Salinisphaerales</taxon>
        <taxon>Salinisphaeraceae</taxon>
        <taxon>Spectribacter</taxon>
    </lineage>
</organism>
<gene>
    <name evidence="11" type="ORF">RM532_15645</name>
</gene>
<comment type="subcellular location">
    <subcellularLocation>
        <location evidence="2">Cytoplasm</location>
    </subcellularLocation>
</comment>
<evidence type="ECO:0000256" key="1">
    <source>
        <dbReference type="ARBA" id="ARBA00001974"/>
    </source>
</evidence>
<accession>A0ABU3C4Q8</accession>
<dbReference type="InterPro" id="IPR023753">
    <property type="entry name" value="FAD/NAD-binding_dom"/>
</dbReference>
<dbReference type="Gene3D" id="3.50.50.60">
    <property type="entry name" value="FAD/NAD(P)-binding domain"/>
    <property type="match status" value="2"/>
</dbReference>
<dbReference type="PRINTS" id="PR00368">
    <property type="entry name" value="FADPNR"/>
</dbReference>
<dbReference type="EMBL" id="JAVRIB010000032">
    <property type="protein sequence ID" value="MDT0636381.1"/>
    <property type="molecule type" value="Genomic_DNA"/>
</dbReference>
<evidence type="ECO:0000313" key="12">
    <source>
        <dbReference type="Proteomes" id="UP001251857"/>
    </source>
</evidence>
<reference evidence="11 12" key="1">
    <citation type="submission" date="2023-09" db="EMBL/GenBank/DDBJ databases">
        <authorList>
            <person name="Rey-Velasco X."/>
        </authorList>
    </citation>
    <scope>NUCLEOTIDE SEQUENCE [LARGE SCALE GENOMIC DNA]</scope>
    <source>
        <strain evidence="11 12">W335</strain>
    </source>
</reference>
<dbReference type="Pfam" id="PF07992">
    <property type="entry name" value="Pyr_redox_2"/>
    <property type="match status" value="1"/>
</dbReference>
<keyword evidence="4" id="KW-0963">Cytoplasm</keyword>
<evidence type="ECO:0000256" key="6">
    <source>
        <dbReference type="ARBA" id="ARBA00022827"/>
    </source>
</evidence>
<keyword evidence="6" id="KW-0274">FAD</keyword>
<evidence type="ECO:0000313" key="11">
    <source>
        <dbReference type="EMBL" id="MDT0636381.1"/>
    </source>
</evidence>
<dbReference type="SUPFAM" id="SSF51905">
    <property type="entry name" value="FAD/NAD(P)-binding domain"/>
    <property type="match status" value="2"/>
</dbReference>
<proteinExistence type="inferred from homology"/>
<feature type="domain" description="FAD/NAD(P)-binding" evidence="9">
    <location>
        <begin position="3"/>
        <end position="279"/>
    </location>
</feature>
<dbReference type="InterPro" id="IPR050260">
    <property type="entry name" value="FAD-bd_OxRdtase"/>
</dbReference>
<feature type="domain" description="Rubredoxin binding" evidence="10">
    <location>
        <begin position="306"/>
        <end position="376"/>
    </location>
</feature>
<dbReference type="InterPro" id="IPR036188">
    <property type="entry name" value="FAD/NAD-bd_sf"/>
</dbReference>
<dbReference type="Gene3D" id="3.30.390.120">
    <property type="match status" value="1"/>
</dbReference>
<sequence length="385" mass="40179">MEQMVVVGTGQAGVGFAREFRRKCPDVPLCLVTHDDGSVYYKPNLSKSLGSGKLRDDLITATACDLASSLNAEVLTHAEVTAIDAPNRCLSIGSEHLEYTKLVLACGSRPFVPMIEGARAADILTVNDLEDYAALAGALRGKRRIAIIGGGLIGCEFANDLASAGYEVSVIDLADWPMAHLLPESLGRALEESLSGLGVKWFLGNTAKSVDGASVGTRLELSDERTVDADVVLSAVGSRPDTALAVQAGLEVANGVLVDAYLRSSDPNIFALGDCASIQGRVRPFIAPIIHSAKALAGTVAADDTPVHFPPLPVVVKTPACPTVALPPTDQSAGNWHVEGQGTDLEALFLDASGVPRGFALTGAATSRRQTLVRQMASRPAAESA</sequence>
<evidence type="ECO:0000256" key="8">
    <source>
        <dbReference type="ARBA" id="ARBA00023027"/>
    </source>
</evidence>
<dbReference type="Proteomes" id="UP001251857">
    <property type="component" value="Unassembled WGS sequence"/>
</dbReference>
<evidence type="ECO:0000256" key="7">
    <source>
        <dbReference type="ARBA" id="ARBA00023002"/>
    </source>
</evidence>
<comment type="similarity">
    <text evidence="3">Belongs to the FAD-dependent oxidoreductase family.</text>
</comment>
<evidence type="ECO:0000256" key="3">
    <source>
        <dbReference type="ARBA" id="ARBA00006442"/>
    </source>
</evidence>
<keyword evidence="5" id="KW-0285">Flavoprotein</keyword>